<dbReference type="EMBL" id="DAAQHL010000001">
    <property type="protein sequence ID" value="HAD9330823.1"/>
    <property type="molecule type" value="Genomic_DNA"/>
</dbReference>
<dbReference type="EMBL" id="DAAQKM010000001">
    <property type="protein sequence ID" value="HAD9716124.1"/>
    <property type="molecule type" value="Genomic_DNA"/>
</dbReference>
<proteinExistence type="predicted"/>
<sequence>MLIFSVVTIVAKSKLLINGIDLTLTKIKWFLCKLQNLILCNSRHLLMSIAGINKSIGFQW</sequence>
<reference evidence="1" key="2">
    <citation type="submission" date="2019-01" db="EMBL/GenBank/DDBJ databases">
        <authorList>
            <consortium name="NCBI Pathogen Detection Project"/>
        </authorList>
    </citation>
    <scope>NUCLEOTIDE SEQUENCE</scope>
    <source>
        <strain evidence="1">R17.4843</strain>
        <strain evidence="2">R17.5155</strain>
    </source>
</reference>
<comment type="caution">
    <text evidence="1">The sequence shown here is derived from an EMBL/GenBank/DDBJ whole genome shotgun (WGS) entry which is preliminary data.</text>
</comment>
<organism evidence="1">
    <name type="scientific">Salmonella enterica</name>
    <name type="common">Salmonella choleraesuis</name>
    <dbReference type="NCBI Taxonomy" id="28901"/>
    <lineage>
        <taxon>Bacteria</taxon>
        <taxon>Pseudomonadati</taxon>
        <taxon>Pseudomonadota</taxon>
        <taxon>Gammaproteobacteria</taxon>
        <taxon>Enterobacterales</taxon>
        <taxon>Enterobacteriaceae</taxon>
        <taxon>Salmonella</taxon>
    </lineage>
</organism>
<evidence type="ECO:0000313" key="1">
    <source>
        <dbReference type="EMBL" id="HAD9330823.1"/>
    </source>
</evidence>
<reference evidence="1" key="1">
    <citation type="journal article" date="2018" name="Genome Biol.">
        <title>SKESA: strategic k-mer extension for scrupulous assemblies.</title>
        <authorList>
            <person name="Souvorov A."/>
            <person name="Agarwala R."/>
            <person name="Lipman D.J."/>
        </authorList>
    </citation>
    <scope>NUCLEOTIDE SEQUENCE</scope>
    <source>
        <strain evidence="1">R17.4843</strain>
        <strain evidence="2">R17.5155</strain>
    </source>
</reference>
<protein>
    <submittedName>
        <fullName evidence="1">Uncharacterized protein</fullName>
    </submittedName>
</protein>
<dbReference type="AlphaFoldDB" id="A0A722XSL8"/>
<name>A0A722XSL8_SALER</name>
<gene>
    <name evidence="1" type="ORF">G1423_01925</name>
    <name evidence="2" type="ORF">G1523_01925</name>
</gene>
<accession>A0A722XSL8</accession>
<evidence type="ECO:0000313" key="2">
    <source>
        <dbReference type="EMBL" id="HAD9716124.1"/>
    </source>
</evidence>